<dbReference type="NCBIfam" id="TIGR00252">
    <property type="entry name" value="YraN family protein"/>
    <property type="match status" value="1"/>
</dbReference>
<protein>
    <recommendedName>
        <fullName evidence="2">UPF0102 protein J5O05_07535</fullName>
    </recommendedName>
</protein>
<dbReference type="AlphaFoldDB" id="A0A975DIS7"/>
<dbReference type="PANTHER" id="PTHR34039:SF1">
    <property type="entry name" value="UPF0102 PROTEIN YRAN"/>
    <property type="match status" value="1"/>
</dbReference>
<evidence type="ECO:0000256" key="2">
    <source>
        <dbReference type="HAMAP-Rule" id="MF_00048"/>
    </source>
</evidence>
<dbReference type="InterPro" id="IPR011335">
    <property type="entry name" value="Restrct_endonuc-II-like"/>
</dbReference>
<dbReference type="InterPro" id="IPR011856">
    <property type="entry name" value="tRNA_endonuc-like_dom_sf"/>
</dbReference>
<keyword evidence="4" id="KW-1185">Reference proteome</keyword>
<dbReference type="CDD" id="cd20736">
    <property type="entry name" value="PoNe_Nuclease"/>
    <property type="match status" value="1"/>
</dbReference>
<comment type="similarity">
    <text evidence="1 2">Belongs to the UPF0102 family.</text>
</comment>
<evidence type="ECO:0000313" key="3">
    <source>
        <dbReference type="EMBL" id="QTH72631.1"/>
    </source>
</evidence>
<name>A0A975DIS7_9GAMM</name>
<dbReference type="PANTHER" id="PTHR34039">
    <property type="entry name" value="UPF0102 PROTEIN YRAN"/>
    <property type="match status" value="1"/>
</dbReference>
<proteinExistence type="inferred from homology"/>
<dbReference type="Gene3D" id="3.40.1350.10">
    <property type="match status" value="1"/>
</dbReference>
<organism evidence="3 4">
    <name type="scientific">Pseudoalteromonas xiamenensis</name>
    <dbReference type="NCBI Taxonomy" id="882626"/>
    <lineage>
        <taxon>Bacteria</taxon>
        <taxon>Pseudomonadati</taxon>
        <taxon>Pseudomonadota</taxon>
        <taxon>Gammaproteobacteria</taxon>
        <taxon>Alteromonadales</taxon>
        <taxon>Pseudoalteromonadaceae</taxon>
        <taxon>Pseudoalteromonas</taxon>
    </lineage>
</organism>
<dbReference type="GO" id="GO:0003676">
    <property type="term" value="F:nucleic acid binding"/>
    <property type="evidence" value="ECO:0007669"/>
    <property type="project" value="InterPro"/>
</dbReference>
<reference evidence="3" key="1">
    <citation type="submission" date="2021-03" db="EMBL/GenBank/DDBJ databases">
        <title>Complete Genome of Pseudoalteromonas xiamenensis STKMTI.2, a new potential marine bacterium producing anti-Vibrio compounds.</title>
        <authorList>
            <person name="Handayani D.P."/>
            <person name="Isnansetyo A."/>
            <person name="Istiqomah I."/>
            <person name="Jumina J."/>
        </authorList>
    </citation>
    <scope>NUCLEOTIDE SEQUENCE</scope>
    <source>
        <strain evidence="3">STKMTI.2</strain>
    </source>
</reference>
<dbReference type="KEGG" id="pxi:J5O05_07535"/>
<dbReference type="Proteomes" id="UP000664904">
    <property type="component" value="Chromosome"/>
</dbReference>
<dbReference type="Pfam" id="PF02021">
    <property type="entry name" value="UPF0102"/>
    <property type="match status" value="1"/>
</dbReference>
<dbReference type="SUPFAM" id="SSF52980">
    <property type="entry name" value="Restriction endonuclease-like"/>
    <property type="match status" value="1"/>
</dbReference>
<evidence type="ECO:0000256" key="1">
    <source>
        <dbReference type="ARBA" id="ARBA00006738"/>
    </source>
</evidence>
<dbReference type="HAMAP" id="MF_00048">
    <property type="entry name" value="UPF0102"/>
    <property type="match status" value="1"/>
</dbReference>
<evidence type="ECO:0000313" key="4">
    <source>
        <dbReference type="Proteomes" id="UP000664904"/>
    </source>
</evidence>
<sequence length="121" mass="14368">MKKWLGWFANSTEKGCYYELQAEQFLIRQGLTPVARNFRCRFGEIDLIMKLGETIVFVEVKYRAEKQFGGAIHSLTPQKMQRIRRTIAFYCQSNHLSQRALRIDFVAIDGEQEFHWIKNIY</sequence>
<gene>
    <name evidence="3" type="ORF">J5O05_07535</name>
</gene>
<dbReference type="RefSeq" id="WP_208844255.1">
    <property type="nucleotide sequence ID" value="NZ_CP072133.1"/>
</dbReference>
<dbReference type="NCBIfam" id="NF009150">
    <property type="entry name" value="PRK12497.1-3"/>
    <property type="match status" value="1"/>
</dbReference>
<dbReference type="InterPro" id="IPR003509">
    <property type="entry name" value="UPF0102_YraN-like"/>
</dbReference>
<accession>A0A975DIS7</accession>
<dbReference type="EMBL" id="CP072133">
    <property type="protein sequence ID" value="QTH72631.1"/>
    <property type="molecule type" value="Genomic_DNA"/>
</dbReference>